<gene>
    <name evidence="1" type="ORF">EHE49_03485</name>
</gene>
<evidence type="ECO:0000313" key="1">
    <source>
        <dbReference type="EMBL" id="EAC0255728.1"/>
    </source>
</evidence>
<accession>A0A3Z4X646</accession>
<name>A0A3Z4X646_SALET</name>
<sequence length="123" mass="14760">MSKLIVWWRRLFFGHEERELYKQALSAMKEYEAQLHEEKVFIYAALEYMLRKDFTREEILTVLWQGEDAEFRDKVRRRVLEMNDGVMPPDIMETPVFDFPISPERKSTKAPQSCEVGRLFVNP</sequence>
<dbReference type="Proteomes" id="UP000839816">
    <property type="component" value="Unassembled WGS sequence"/>
</dbReference>
<protein>
    <submittedName>
        <fullName evidence="1">Uncharacterized protein</fullName>
    </submittedName>
</protein>
<dbReference type="AlphaFoldDB" id="A0A3Z4X646"/>
<organism evidence="1">
    <name type="scientific">Salmonella enterica subsp. enterica serovar Chester</name>
    <dbReference type="NCBI Taxonomy" id="149386"/>
    <lineage>
        <taxon>Bacteria</taxon>
        <taxon>Pseudomonadati</taxon>
        <taxon>Pseudomonadota</taxon>
        <taxon>Gammaproteobacteria</taxon>
        <taxon>Enterobacterales</taxon>
        <taxon>Enterobacteriaceae</taxon>
        <taxon>Salmonella</taxon>
    </lineage>
</organism>
<reference evidence="1" key="1">
    <citation type="submission" date="2018-11" db="EMBL/GenBank/DDBJ databases">
        <authorList>
            <person name="Ashton P.M."/>
            <person name="Dallman T."/>
            <person name="Nair S."/>
            <person name="De Pinna E."/>
            <person name="Peters T."/>
            <person name="Grant K."/>
        </authorList>
    </citation>
    <scope>NUCLEOTIDE SEQUENCE [LARGE SCALE GENOMIC DNA]</scope>
    <source>
        <strain evidence="1">634658</strain>
    </source>
</reference>
<proteinExistence type="predicted"/>
<comment type="caution">
    <text evidence="1">The sequence shown here is derived from an EMBL/GenBank/DDBJ whole genome shotgun (WGS) entry which is preliminary data.</text>
</comment>
<dbReference type="EMBL" id="AAAGNC010000003">
    <property type="protein sequence ID" value="EAC0255728.1"/>
    <property type="molecule type" value="Genomic_DNA"/>
</dbReference>